<reference evidence="2 3" key="1">
    <citation type="journal article" date="2016" name="Nat. Commun.">
        <title>Thousands of microbial genomes shed light on interconnected biogeochemical processes in an aquifer system.</title>
        <authorList>
            <person name="Anantharaman K."/>
            <person name="Brown C.T."/>
            <person name="Hug L.A."/>
            <person name="Sharon I."/>
            <person name="Castelle C.J."/>
            <person name="Probst A.J."/>
            <person name="Thomas B.C."/>
            <person name="Singh A."/>
            <person name="Wilkins M.J."/>
            <person name="Karaoz U."/>
            <person name="Brodie E.L."/>
            <person name="Williams K.H."/>
            <person name="Hubbard S.S."/>
            <person name="Banfield J.F."/>
        </authorList>
    </citation>
    <scope>NUCLEOTIDE SEQUENCE [LARGE SCALE GENOMIC DNA]</scope>
</reference>
<keyword evidence="1" id="KW-1133">Transmembrane helix</keyword>
<evidence type="ECO:0000313" key="3">
    <source>
        <dbReference type="Proteomes" id="UP000176609"/>
    </source>
</evidence>
<dbReference type="AlphaFoldDB" id="A0A1F6ALZ4"/>
<evidence type="ECO:0000256" key="1">
    <source>
        <dbReference type="SAM" id="Phobius"/>
    </source>
</evidence>
<feature type="transmembrane region" description="Helical" evidence="1">
    <location>
        <begin position="23"/>
        <end position="44"/>
    </location>
</feature>
<sequence length="274" mass="31010">MDKEEVKDIRHDEVTANIYNNKYVWIFGAIILLVVGWFSLKVLFTPPEDYKVTLIDAPKEVTGGNTATFTWKITGSSTTINHTAVYLGNTSNPGEFGLDVKPEGTKYTDYVRDFADGKYDIPLQFIGNIKLDTPGQYFYRVQATVRDKNYWTDEYSLEVKPQVHKVSLIDPVKEAKAGAMIPFTWRVDGPPLTINHTSVHYGLVSTPGELGRDVKPADTKYVDLVKDFASGKYNIPLQFVGNARIEVSGTYYYRAHAVIDGKNYWTDEQVMEVR</sequence>
<evidence type="ECO:0000313" key="2">
    <source>
        <dbReference type="EMBL" id="OGG25701.1"/>
    </source>
</evidence>
<comment type="caution">
    <text evidence="2">The sequence shown here is derived from an EMBL/GenBank/DDBJ whole genome shotgun (WGS) entry which is preliminary data.</text>
</comment>
<gene>
    <name evidence="2" type="ORF">A2960_05090</name>
</gene>
<protein>
    <submittedName>
        <fullName evidence="2">Uncharacterized protein</fullName>
    </submittedName>
</protein>
<dbReference type="EMBL" id="MFJR01000015">
    <property type="protein sequence ID" value="OGG25701.1"/>
    <property type="molecule type" value="Genomic_DNA"/>
</dbReference>
<keyword evidence="1" id="KW-0472">Membrane</keyword>
<proteinExistence type="predicted"/>
<accession>A0A1F6ALZ4</accession>
<organism evidence="2 3">
    <name type="scientific">Candidatus Gottesmanbacteria bacterium RIFCSPLOWO2_01_FULL_39_12b</name>
    <dbReference type="NCBI Taxonomy" id="1798388"/>
    <lineage>
        <taxon>Bacteria</taxon>
        <taxon>Candidatus Gottesmaniibacteriota</taxon>
    </lineage>
</organism>
<name>A0A1F6ALZ4_9BACT</name>
<keyword evidence="1" id="KW-0812">Transmembrane</keyword>
<dbReference type="Proteomes" id="UP000176609">
    <property type="component" value="Unassembled WGS sequence"/>
</dbReference>